<dbReference type="Proteomes" id="UP000288805">
    <property type="component" value="Unassembled WGS sequence"/>
</dbReference>
<evidence type="ECO:0000313" key="2">
    <source>
        <dbReference type="EMBL" id="RVW81831.1"/>
    </source>
</evidence>
<name>A0A438HBL1_VITVI</name>
<reference evidence="2 3" key="1">
    <citation type="journal article" date="2018" name="PLoS Genet.">
        <title>Population sequencing reveals clonal diversity and ancestral inbreeding in the grapevine cultivar Chardonnay.</title>
        <authorList>
            <person name="Roach M.J."/>
            <person name="Johnson D.L."/>
            <person name="Bohlmann J."/>
            <person name="van Vuuren H.J."/>
            <person name="Jones S.J."/>
            <person name="Pretorius I.S."/>
            <person name="Schmidt S.A."/>
            <person name="Borneman A.R."/>
        </authorList>
    </citation>
    <scope>NUCLEOTIDE SEQUENCE [LARGE SCALE GENOMIC DNA]</scope>
    <source>
        <strain evidence="3">cv. Chardonnay</strain>
        <tissue evidence="2">Leaf</tissue>
    </source>
</reference>
<proteinExistence type="predicted"/>
<evidence type="ECO:0000256" key="1">
    <source>
        <dbReference type="SAM" id="MobiDB-lite"/>
    </source>
</evidence>
<feature type="region of interest" description="Disordered" evidence="1">
    <location>
        <begin position="15"/>
        <end position="39"/>
    </location>
</feature>
<accession>A0A438HBL1</accession>
<gene>
    <name evidence="2" type="ORF">CK203_051623</name>
</gene>
<dbReference type="EMBL" id="QGNW01000248">
    <property type="protein sequence ID" value="RVW81831.1"/>
    <property type="molecule type" value="Genomic_DNA"/>
</dbReference>
<sequence length="159" mass="17833">MASIQEAIASLDRRIDGQQALEVPPQDGSQYDPIVLPPPPPCQSAPQVVPFTLHNQTEVAPPPVIMPTPTSKDPHARMDRLEQRLRQLRASDKPVTWDYFDGLLVASLLAKFKMPEIKRYTGISCPRIHLRLYSTIMRAHGLDEAQMIMFFPMSLSGTT</sequence>
<evidence type="ECO:0000313" key="3">
    <source>
        <dbReference type="Proteomes" id="UP000288805"/>
    </source>
</evidence>
<comment type="caution">
    <text evidence="2">The sequence shown here is derived from an EMBL/GenBank/DDBJ whole genome shotgun (WGS) entry which is preliminary data.</text>
</comment>
<protein>
    <submittedName>
        <fullName evidence="2">Uncharacterized protein</fullName>
    </submittedName>
</protein>
<dbReference type="AlphaFoldDB" id="A0A438HBL1"/>
<organism evidence="2 3">
    <name type="scientific">Vitis vinifera</name>
    <name type="common">Grape</name>
    <dbReference type="NCBI Taxonomy" id="29760"/>
    <lineage>
        <taxon>Eukaryota</taxon>
        <taxon>Viridiplantae</taxon>
        <taxon>Streptophyta</taxon>
        <taxon>Embryophyta</taxon>
        <taxon>Tracheophyta</taxon>
        <taxon>Spermatophyta</taxon>
        <taxon>Magnoliopsida</taxon>
        <taxon>eudicotyledons</taxon>
        <taxon>Gunneridae</taxon>
        <taxon>Pentapetalae</taxon>
        <taxon>rosids</taxon>
        <taxon>Vitales</taxon>
        <taxon>Vitaceae</taxon>
        <taxon>Viteae</taxon>
        <taxon>Vitis</taxon>
    </lineage>
</organism>